<evidence type="ECO:0000313" key="3">
    <source>
        <dbReference type="Proteomes" id="UP000595140"/>
    </source>
</evidence>
<dbReference type="AlphaFoldDB" id="A0A484KC99"/>
<name>A0A484KC99_9ASTE</name>
<feature type="region of interest" description="Disordered" evidence="1">
    <location>
        <begin position="45"/>
        <end position="80"/>
    </location>
</feature>
<sequence length="105" mass="11510">MEFDIRDGGEGKMWGFRGGVWGRNFAVCHGDWGRMPAAGGCRERERETGGCVRVSREGGRRRDNASTEKLSKGQGDGASTAELSKGLCFKDYAPEKLSKDYAKIC</sequence>
<evidence type="ECO:0000256" key="1">
    <source>
        <dbReference type="SAM" id="MobiDB-lite"/>
    </source>
</evidence>
<accession>A0A484KC99</accession>
<proteinExistence type="predicted"/>
<protein>
    <submittedName>
        <fullName evidence="2">Uncharacterized protein</fullName>
    </submittedName>
</protein>
<organism evidence="2 3">
    <name type="scientific">Cuscuta campestris</name>
    <dbReference type="NCBI Taxonomy" id="132261"/>
    <lineage>
        <taxon>Eukaryota</taxon>
        <taxon>Viridiplantae</taxon>
        <taxon>Streptophyta</taxon>
        <taxon>Embryophyta</taxon>
        <taxon>Tracheophyta</taxon>
        <taxon>Spermatophyta</taxon>
        <taxon>Magnoliopsida</taxon>
        <taxon>eudicotyledons</taxon>
        <taxon>Gunneridae</taxon>
        <taxon>Pentapetalae</taxon>
        <taxon>asterids</taxon>
        <taxon>lamiids</taxon>
        <taxon>Solanales</taxon>
        <taxon>Convolvulaceae</taxon>
        <taxon>Cuscuteae</taxon>
        <taxon>Cuscuta</taxon>
        <taxon>Cuscuta subgen. Grammica</taxon>
        <taxon>Cuscuta sect. Cleistogrammica</taxon>
    </lineage>
</organism>
<dbReference type="EMBL" id="OOIL02000171">
    <property type="protein sequence ID" value="VFQ61504.1"/>
    <property type="molecule type" value="Genomic_DNA"/>
</dbReference>
<evidence type="ECO:0000313" key="2">
    <source>
        <dbReference type="EMBL" id="VFQ61504.1"/>
    </source>
</evidence>
<dbReference type="Proteomes" id="UP000595140">
    <property type="component" value="Unassembled WGS sequence"/>
</dbReference>
<feature type="compositionally biased region" description="Basic and acidic residues" evidence="1">
    <location>
        <begin position="45"/>
        <end position="71"/>
    </location>
</feature>
<gene>
    <name evidence="2" type="ORF">CCAM_LOCUS3280</name>
</gene>
<keyword evidence="3" id="KW-1185">Reference proteome</keyword>
<reference evidence="2 3" key="1">
    <citation type="submission" date="2018-04" db="EMBL/GenBank/DDBJ databases">
        <authorList>
            <person name="Vogel A."/>
        </authorList>
    </citation>
    <scope>NUCLEOTIDE SEQUENCE [LARGE SCALE GENOMIC DNA]</scope>
</reference>